<dbReference type="VEuPathDB" id="CryptoDB:Cvel_26818"/>
<name>A0A0G4HEM1_9ALVE</name>
<feature type="compositionally biased region" description="Pro residues" evidence="1">
    <location>
        <begin position="196"/>
        <end position="210"/>
    </location>
</feature>
<gene>
    <name evidence="2" type="ORF">Cvel_26818</name>
</gene>
<feature type="region of interest" description="Disordered" evidence="1">
    <location>
        <begin position="20"/>
        <end position="39"/>
    </location>
</feature>
<sequence length="423" mass="46302">MQDTVEPECWEAQVISPWEEPLLTAPPSSPRSASPAPPSCLHYSSPIVGEAGIRGALGVPETSPRDILEKCRRNADKKIARRLREREGLRRGLWGRRKKNCSACGGALRGSRCPDFLCSTEEEVQAEEEESFPLPGEGRGLITRIMNVRGRKRKRREYEVVKTGWDRTFWVGAAAVPAFLRTSFWVEKRRKRDNLRPPPSPSPSTPPPSLFPSAALSPSPFISPSALFLPSLPPSPDSISDAPCPSPSSQSACSIASGKLHESFVNHSDKKKGRGSGLTISALNMGPLETKLGGGSLESWLSGVDIAMIPETCMSTGKVCTAFHSGENFSYMEWKRKKMGVHSRAAKRDVRTGSMCILIRNSLILVLHPTWELVGPDLVKLTVREQEKKGGGGGKIVHVPERYTSSVCIFCIPIRTIEVPENG</sequence>
<proteinExistence type="predicted"/>
<protein>
    <submittedName>
        <fullName evidence="2">Uncharacterized protein</fullName>
    </submittedName>
</protein>
<evidence type="ECO:0000256" key="1">
    <source>
        <dbReference type="SAM" id="MobiDB-lite"/>
    </source>
</evidence>
<dbReference type="EMBL" id="CDMZ01002470">
    <property type="protein sequence ID" value="CEM42522.1"/>
    <property type="molecule type" value="Genomic_DNA"/>
</dbReference>
<organism evidence="2">
    <name type="scientific">Chromera velia CCMP2878</name>
    <dbReference type="NCBI Taxonomy" id="1169474"/>
    <lineage>
        <taxon>Eukaryota</taxon>
        <taxon>Sar</taxon>
        <taxon>Alveolata</taxon>
        <taxon>Colpodellida</taxon>
        <taxon>Chromeraceae</taxon>
        <taxon>Chromera</taxon>
    </lineage>
</organism>
<evidence type="ECO:0000313" key="2">
    <source>
        <dbReference type="EMBL" id="CEM42522.1"/>
    </source>
</evidence>
<accession>A0A0G4HEM1</accession>
<feature type="region of interest" description="Disordered" evidence="1">
    <location>
        <begin position="191"/>
        <end position="215"/>
    </location>
</feature>
<dbReference type="AlphaFoldDB" id="A0A0G4HEM1"/>
<reference evidence="2" key="1">
    <citation type="submission" date="2014-11" db="EMBL/GenBank/DDBJ databases">
        <authorList>
            <person name="Otto D Thomas"/>
            <person name="Naeem Raeece"/>
        </authorList>
    </citation>
    <scope>NUCLEOTIDE SEQUENCE</scope>
</reference>
<dbReference type="PhylomeDB" id="A0A0G4HEM1"/>